<dbReference type="Proteomes" id="UP000315636">
    <property type="component" value="Unassembled WGS sequence"/>
</dbReference>
<dbReference type="RefSeq" id="WP_142506245.1">
    <property type="nucleotide sequence ID" value="NZ_FXTI01000009.1"/>
</dbReference>
<dbReference type="AlphaFoldDB" id="A0A521EJD2"/>
<keyword evidence="3" id="KW-0067">ATP-binding</keyword>
<sequence>MLALERERITFFGGKGGVGKTTCSVAYAVALAQRGYQTLLVSTDPAHSLGDLLELKTAAEPVHVTAHLWVQEIDPEKVSQQYIEEVKQNMKGLAAPGVLREAERQMDFALASPGADEAALFDAMVSVILAAESDYDRIVFDTAPTGHTLRLLTLPELMGVWVEGMLSRRKKTQELHRMFQHVSRGSEEPKDRVYELLERRKNRYTSARKRLLNPKITSFYFVLNPERLSILESEKAMKLLKKYGVPVSGILVNRVIPDDADGTFLAGRRAIENGYLQEIEKRFAKLSRTVIPLYPDEIRGLNGVERVAKVLEADGFGTLQEMGRKNLGTGPGF</sequence>
<name>A0A521EJD2_9BACL</name>
<dbReference type="PANTHER" id="PTHR10803:SF3">
    <property type="entry name" value="ATPASE GET3"/>
    <property type="match status" value="1"/>
</dbReference>
<evidence type="ECO:0000313" key="3">
    <source>
        <dbReference type="EMBL" id="SMO84014.1"/>
    </source>
</evidence>
<dbReference type="Gene3D" id="3.40.50.300">
    <property type="entry name" value="P-loop containing nucleotide triphosphate hydrolases"/>
    <property type="match status" value="1"/>
</dbReference>
<organism evidence="3 4">
    <name type="scientific">Melghirimyces algeriensis</name>
    <dbReference type="NCBI Taxonomy" id="910412"/>
    <lineage>
        <taxon>Bacteria</taxon>
        <taxon>Bacillati</taxon>
        <taxon>Bacillota</taxon>
        <taxon>Bacilli</taxon>
        <taxon>Bacillales</taxon>
        <taxon>Thermoactinomycetaceae</taxon>
        <taxon>Melghirimyces</taxon>
    </lineage>
</organism>
<dbReference type="CDD" id="cd02035">
    <property type="entry name" value="ArsA"/>
    <property type="match status" value="1"/>
</dbReference>
<comment type="similarity">
    <text evidence="1">Belongs to the arsA ATPase family.</text>
</comment>
<dbReference type="PANTHER" id="PTHR10803">
    <property type="entry name" value="ARSENICAL PUMP-DRIVING ATPASE ARSENITE-TRANSLOCATING ATPASE"/>
    <property type="match status" value="1"/>
</dbReference>
<evidence type="ECO:0000313" key="4">
    <source>
        <dbReference type="Proteomes" id="UP000315636"/>
    </source>
</evidence>
<dbReference type="Pfam" id="PF02374">
    <property type="entry name" value="ArsA_ATPase"/>
    <property type="match status" value="1"/>
</dbReference>
<evidence type="ECO:0000259" key="2">
    <source>
        <dbReference type="Pfam" id="PF02374"/>
    </source>
</evidence>
<protein>
    <submittedName>
        <fullName evidence="3">Arsenite efflux ATP-binding protein ArsA</fullName>
    </submittedName>
</protein>
<dbReference type="InterPro" id="IPR025723">
    <property type="entry name" value="ArsA/GET3_ATPase-like"/>
</dbReference>
<dbReference type="OrthoDB" id="9780677at2"/>
<dbReference type="SUPFAM" id="SSF52540">
    <property type="entry name" value="P-loop containing nucleoside triphosphate hydrolases"/>
    <property type="match status" value="1"/>
</dbReference>
<feature type="domain" description="ArsA/GET3 Anion-transporting ATPase-like" evidence="2">
    <location>
        <begin position="8"/>
        <end position="311"/>
    </location>
</feature>
<gene>
    <name evidence="3" type="ORF">SAMN06264849_109108</name>
</gene>
<dbReference type="GO" id="GO:0005524">
    <property type="term" value="F:ATP binding"/>
    <property type="evidence" value="ECO:0007669"/>
    <property type="project" value="UniProtKB-KW"/>
</dbReference>
<evidence type="ECO:0000256" key="1">
    <source>
        <dbReference type="ARBA" id="ARBA00011040"/>
    </source>
</evidence>
<dbReference type="InterPro" id="IPR016300">
    <property type="entry name" value="ATPase_ArsA/GET3"/>
</dbReference>
<accession>A0A521EJD2</accession>
<dbReference type="InterPro" id="IPR027417">
    <property type="entry name" value="P-loop_NTPase"/>
</dbReference>
<dbReference type="GO" id="GO:0016887">
    <property type="term" value="F:ATP hydrolysis activity"/>
    <property type="evidence" value="ECO:0007669"/>
    <property type="project" value="InterPro"/>
</dbReference>
<dbReference type="NCBIfam" id="TIGR00345">
    <property type="entry name" value="GET3_arsA_TRC40"/>
    <property type="match status" value="1"/>
</dbReference>
<proteinExistence type="inferred from homology"/>
<keyword evidence="4" id="KW-1185">Reference proteome</keyword>
<keyword evidence="3" id="KW-0547">Nucleotide-binding</keyword>
<reference evidence="3 4" key="1">
    <citation type="submission" date="2017-05" db="EMBL/GenBank/DDBJ databases">
        <authorList>
            <person name="Varghese N."/>
            <person name="Submissions S."/>
        </authorList>
    </citation>
    <scope>NUCLEOTIDE SEQUENCE [LARGE SCALE GENOMIC DNA]</scope>
    <source>
        <strain evidence="3 4">DSM 45474</strain>
    </source>
</reference>
<dbReference type="EMBL" id="FXTI01000009">
    <property type="protein sequence ID" value="SMO84014.1"/>
    <property type="molecule type" value="Genomic_DNA"/>
</dbReference>